<dbReference type="Gene3D" id="1.10.275.10">
    <property type="entry name" value="Fumarase/aspartase (N-terminal domain)"/>
    <property type="match status" value="1"/>
</dbReference>
<dbReference type="eggNOG" id="KOG2700">
    <property type="taxonomic scope" value="Eukaryota"/>
</dbReference>
<reference evidence="1" key="2">
    <citation type="submission" date="2015-03" db="UniProtKB">
        <authorList>
            <consortium name="EnsemblPlants"/>
        </authorList>
    </citation>
    <scope>IDENTIFICATION</scope>
</reference>
<dbReference type="PANTHER" id="PTHR43411">
    <property type="entry name" value="ADENYLOSUCCINATE LYASE"/>
    <property type="match status" value="1"/>
</dbReference>
<evidence type="ECO:0000313" key="1">
    <source>
        <dbReference type="EnsemblPlants" id="Bo2g127550.1"/>
    </source>
</evidence>
<dbReference type="InterPro" id="IPR047136">
    <property type="entry name" value="PurB_bact"/>
</dbReference>
<keyword evidence="2" id="KW-1185">Reference proteome</keyword>
<sequence>MHVEFQKWQRQEEEDKLVLVGVDVIKAWRRTSWFFYKSLGFEIDIFIWRFHPEKTPEVLESAPHRLQSPSGIPRRRNPAKRKLRSSAMVEFYIVARQDYCKALLPLDGHYWGKVKDLASSMSEFGLIYFRVLVEIKWLIKLSKIHEVTEVPSFSKDDVVYLQGIIDGFSMDDALEVKKIERALEFSHFACTSEYINNLSHGLMLREALTLVILPAMDDLIKSVSLMAKDFAEGNLGKANAELTFLSMKLPFSRMQLDLTDSTVLRNMGGVMRRYGVPERYEKPKELTRGGAVNEESIREFIKGWFMLEILVYGDKILS</sequence>
<protein>
    <recommendedName>
        <fullName evidence="3">Fumarate lyase N-terminal domain-containing protein</fullName>
    </recommendedName>
</protein>
<dbReference type="EnsemblPlants" id="Bo2g127550.1">
    <property type="protein sequence ID" value="Bo2g127550.1"/>
    <property type="gene ID" value="Bo2g127550"/>
</dbReference>
<dbReference type="HOGENOM" id="CLU_875364_0_0_1"/>
<dbReference type="AlphaFoldDB" id="A0A0D3AUF1"/>
<proteinExistence type="predicted"/>
<accession>A0A0D3AUF1</accession>
<name>A0A0D3AUF1_BRAOL</name>
<dbReference type="SUPFAM" id="SSF48557">
    <property type="entry name" value="L-aspartase-like"/>
    <property type="match status" value="1"/>
</dbReference>
<dbReference type="OMA" id="SKEAHAF"/>
<evidence type="ECO:0008006" key="3">
    <source>
        <dbReference type="Google" id="ProtNLM"/>
    </source>
</evidence>
<dbReference type="Gene3D" id="1.10.40.30">
    <property type="entry name" value="Fumarase/aspartase (C-terminal domain)"/>
    <property type="match status" value="1"/>
</dbReference>
<dbReference type="STRING" id="109376.A0A0D3AUF1"/>
<dbReference type="InterPro" id="IPR024083">
    <property type="entry name" value="Fumarase/histidase_N"/>
</dbReference>
<dbReference type="Proteomes" id="UP000032141">
    <property type="component" value="Chromosome C2"/>
</dbReference>
<evidence type="ECO:0000313" key="2">
    <source>
        <dbReference type="Proteomes" id="UP000032141"/>
    </source>
</evidence>
<reference evidence="1 2" key="1">
    <citation type="journal article" date="2014" name="Genome Biol.">
        <title>Transcriptome and methylome profiling reveals relics of genome dominance in the mesopolyploid Brassica oleracea.</title>
        <authorList>
            <person name="Parkin I.A."/>
            <person name="Koh C."/>
            <person name="Tang H."/>
            <person name="Robinson S.J."/>
            <person name="Kagale S."/>
            <person name="Clarke W.E."/>
            <person name="Town C.D."/>
            <person name="Nixon J."/>
            <person name="Krishnakumar V."/>
            <person name="Bidwell S.L."/>
            <person name="Denoeud F."/>
            <person name="Belcram H."/>
            <person name="Links M.G."/>
            <person name="Just J."/>
            <person name="Clarke C."/>
            <person name="Bender T."/>
            <person name="Huebert T."/>
            <person name="Mason A.S."/>
            <person name="Pires J.C."/>
            <person name="Barker G."/>
            <person name="Moore J."/>
            <person name="Walley P.G."/>
            <person name="Manoli S."/>
            <person name="Batley J."/>
            <person name="Edwards D."/>
            <person name="Nelson M.N."/>
            <person name="Wang X."/>
            <person name="Paterson A.H."/>
            <person name="King G."/>
            <person name="Bancroft I."/>
            <person name="Chalhoub B."/>
            <person name="Sharpe A.G."/>
        </authorList>
    </citation>
    <scope>NUCLEOTIDE SEQUENCE</scope>
    <source>
        <strain evidence="1 2">cv. TO1000</strain>
    </source>
</reference>
<dbReference type="Gene3D" id="1.20.200.10">
    <property type="entry name" value="Fumarase/aspartase (Central domain)"/>
    <property type="match status" value="2"/>
</dbReference>
<dbReference type="Gramene" id="Bo2g127550.1">
    <property type="protein sequence ID" value="Bo2g127550.1"/>
    <property type="gene ID" value="Bo2g127550"/>
</dbReference>
<dbReference type="PANTHER" id="PTHR43411:SF1">
    <property type="entry name" value="ADENYLOSUCCINATE LYASE"/>
    <property type="match status" value="1"/>
</dbReference>
<organism evidence="1 2">
    <name type="scientific">Brassica oleracea var. oleracea</name>
    <dbReference type="NCBI Taxonomy" id="109376"/>
    <lineage>
        <taxon>Eukaryota</taxon>
        <taxon>Viridiplantae</taxon>
        <taxon>Streptophyta</taxon>
        <taxon>Embryophyta</taxon>
        <taxon>Tracheophyta</taxon>
        <taxon>Spermatophyta</taxon>
        <taxon>Magnoliopsida</taxon>
        <taxon>eudicotyledons</taxon>
        <taxon>Gunneridae</taxon>
        <taxon>Pentapetalae</taxon>
        <taxon>rosids</taxon>
        <taxon>malvids</taxon>
        <taxon>Brassicales</taxon>
        <taxon>Brassicaceae</taxon>
        <taxon>Brassiceae</taxon>
        <taxon>Brassica</taxon>
    </lineage>
</organism>
<dbReference type="InterPro" id="IPR008948">
    <property type="entry name" value="L-Aspartase-like"/>
</dbReference>
<dbReference type="GO" id="GO:0003824">
    <property type="term" value="F:catalytic activity"/>
    <property type="evidence" value="ECO:0007669"/>
    <property type="project" value="InterPro"/>
</dbReference>